<feature type="compositionally biased region" description="Polar residues" evidence="5">
    <location>
        <begin position="64"/>
        <end position="79"/>
    </location>
</feature>
<dbReference type="InterPro" id="IPR035965">
    <property type="entry name" value="PAS-like_dom_sf"/>
</dbReference>
<keyword evidence="9" id="KW-1185">Reference proteome</keyword>
<feature type="compositionally biased region" description="Low complexity" evidence="5">
    <location>
        <begin position="47"/>
        <end position="61"/>
    </location>
</feature>
<proteinExistence type="predicted"/>
<keyword evidence="1" id="KW-0285">Flavoprotein</keyword>
<dbReference type="NCBIfam" id="TIGR00229">
    <property type="entry name" value="sensory_box"/>
    <property type="match status" value="2"/>
</dbReference>
<evidence type="ECO:0000259" key="7">
    <source>
        <dbReference type="PROSITE" id="PS50114"/>
    </source>
</evidence>
<dbReference type="CDD" id="cd00130">
    <property type="entry name" value="PAS"/>
    <property type="match status" value="3"/>
</dbReference>
<feature type="compositionally biased region" description="Polar residues" evidence="5">
    <location>
        <begin position="16"/>
        <end position="46"/>
    </location>
</feature>
<evidence type="ECO:0000256" key="2">
    <source>
        <dbReference type="ARBA" id="ARBA00022643"/>
    </source>
</evidence>
<feature type="domain" description="GATA-type" evidence="7">
    <location>
        <begin position="660"/>
        <end position="695"/>
    </location>
</feature>
<keyword evidence="3" id="KW-0157">Chromophore</keyword>
<gene>
    <name evidence="8" type="ORF">K7432_007895</name>
</gene>
<dbReference type="SMART" id="SM00086">
    <property type="entry name" value="PAC"/>
    <property type="match status" value="2"/>
</dbReference>
<dbReference type="InterPro" id="IPR000014">
    <property type="entry name" value="PAS"/>
</dbReference>
<evidence type="ECO:0000313" key="8">
    <source>
        <dbReference type="EMBL" id="KAK9764519.1"/>
    </source>
</evidence>
<evidence type="ECO:0000256" key="1">
    <source>
        <dbReference type="ARBA" id="ARBA00022630"/>
    </source>
</evidence>
<dbReference type="SUPFAM" id="SSF57716">
    <property type="entry name" value="Glucocorticoid receptor-like (DNA-binding domain)"/>
    <property type="match status" value="1"/>
</dbReference>
<dbReference type="EMBL" id="JASJQH010000412">
    <property type="protein sequence ID" value="KAK9764519.1"/>
    <property type="molecule type" value="Genomic_DNA"/>
</dbReference>
<keyword evidence="4" id="KW-0479">Metal-binding</keyword>
<reference evidence="8 9" key="1">
    <citation type="submission" date="2023-04" db="EMBL/GenBank/DDBJ databases">
        <title>Genome of Basidiobolus ranarum AG-B5.</title>
        <authorList>
            <person name="Stajich J.E."/>
            <person name="Carter-House D."/>
            <person name="Gryganskyi A."/>
        </authorList>
    </citation>
    <scope>NUCLEOTIDE SEQUENCE [LARGE SCALE GENOMIC DNA]</scope>
    <source>
        <strain evidence="8 9">AG-B5</strain>
    </source>
</reference>
<dbReference type="Pfam" id="PF13426">
    <property type="entry name" value="PAS_9"/>
    <property type="match status" value="1"/>
</dbReference>
<feature type="domain" description="PAS" evidence="6">
    <location>
        <begin position="358"/>
        <end position="421"/>
    </location>
</feature>
<protein>
    <recommendedName>
        <fullName evidence="10">LOV domain-containing protein</fullName>
    </recommendedName>
</protein>
<evidence type="ECO:0000259" key="6">
    <source>
        <dbReference type="PROSITE" id="PS50112"/>
    </source>
</evidence>
<dbReference type="InterPro" id="IPR013088">
    <property type="entry name" value="Znf_NHR/GATA"/>
</dbReference>
<evidence type="ECO:0000256" key="4">
    <source>
        <dbReference type="PROSITE-ProRule" id="PRU00094"/>
    </source>
</evidence>
<evidence type="ECO:0000256" key="5">
    <source>
        <dbReference type="SAM" id="MobiDB-lite"/>
    </source>
</evidence>
<accession>A0ABR2WSS0</accession>
<feature type="region of interest" description="Disordered" evidence="5">
    <location>
        <begin position="93"/>
        <end position="115"/>
    </location>
</feature>
<keyword evidence="4" id="KW-0862">Zinc</keyword>
<dbReference type="PROSITE" id="PS50112">
    <property type="entry name" value="PAS"/>
    <property type="match status" value="2"/>
</dbReference>
<keyword evidence="4" id="KW-0863">Zinc-finger</keyword>
<dbReference type="PANTHER" id="PTHR47429:SF7">
    <property type="entry name" value="GATA-FACTOR"/>
    <property type="match status" value="1"/>
</dbReference>
<feature type="region of interest" description="Disordered" evidence="5">
    <location>
        <begin position="587"/>
        <end position="606"/>
    </location>
</feature>
<keyword evidence="2" id="KW-0288">FMN</keyword>
<dbReference type="Gene3D" id="3.30.450.20">
    <property type="entry name" value="PAS domain"/>
    <property type="match status" value="3"/>
</dbReference>
<evidence type="ECO:0000313" key="9">
    <source>
        <dbReference type="Proteomes" id="UP001479436"/>
    </source>
</evidence>
<dbReference type="InterPro" id="IPR000679">
    <property type="entry name" value="Znf_GATA"/>
</dbReference>
<dbReference type="Pfam" id="PF08447">
    <property type="entry name" value="PAS_3"/>
    <property type="match status" value="1"/>
</dbReference>
<name>A0ABR2WSS0_9FUNG</name>
<evidence type="ECO:0008006" key="10">
    <source>
        <dbReference type="Google" id="ProtNLM"/>
    </source>
</evidence>
<dbReference type="SMART" id="SM00091">
    <property type="entry name" value="PAS"/>
    <property type="match status" value="3"/>
</dbReference>
<feature type="domain" description="PAS" evidence="6">
    <location>
        <begin position="165"/>
        <end position="199"/>
    </location>
</feature>
<dbReference type="Gene3D" id="3.30.50.10">
    <property type="entry name" value="Erythroid Transcription Factor GATA-1, subunit A"/>
    <property type="match status" value="1"/>
</dbReference>
<dbReference type="InterPro" id="IPR001610">
    <property type="entry name" value="PAC"/>
</dbReference>
<evidence type="ECO:0000256" key="3">
    <source>
        <dbReference type="ARBA" id="ARBA00022991"/>
    </source>
</evidence>
<dbReference type="PANTHER" id="PTHR47429">
    <property type="entry name" value="PROTEIN TWIN LOV 1"/>
    <property type="match status" value="1"/>
</dbReference>
<comment type="caution">
    <text evidence="8">The sequence shown here is derived from an EMBL/GenBank/DDBJ whole genome shotgun (WGS) entry which is preliminary data.</text>
</comment>
<feature type="region of interest" description="Disordered" evidence="5">
    <location>
        <begin position="1"/>
        <end position="79"/>
    </location>
</feature>
<dbReference type="InterPro" id="IPR013655">
    <property type="entry name" value="PAS_fold_3"/>
</dbReference>
<dbReference type="Proteomes" id="UP001479436">
    <property type="component" value="Unassembled WGS sequence"/>
</dbReference>
<organism evidence="8 9">
    <name type="scientific">Basidiobolus ranarum</name>
    <dbReference type="NCBI Taxonomy" id="34480"/>
    <lineage>
        <taxon>Eukaryota</taxon>
        <taxon>Fungi</taxon>
        <taxon>Fungi incertae sedis</taxon>
        <taxon>Zoopagomycota</taxon>
        <taxon>Entomophthoromycotina</taxon>
        <taxon>Basidiobolomycetes</taxon>
        <taxon>Basidiobolales</taxon>
        <taxon>Basidiobolaceae</taxon>
        <taxon>Basidiobolus</taxon>
    </lineage>
</organism>
<sequence>MSKEDSDLDNLLFPSDSASQYDPSPILNGSTELTNSNNISYLSNQKTGSDPDTGSSSSVRSPSHKNSTSSGESDQQNLPDNCLDALAAAAAFKDSRASPESGPAQKDRSKYDGDSEDIDLASKSLDNFPGLYSSSGFDMITVLSKVVTRPNPQIHVGPIDMCCAFIAVDARQFDFPIVYASHSFEKLTGYSSAEVIGRNCRFLQAPDGQVTLGSRRRFTDNNAIWDIKNHILQSKEIQISIVNYKKGGQPFVNLVTIIPISLHGEEITHFVGFQVDMVEQPHAILERMREGTYYPGYSFPTNTSILSSGLGINAIEHRPASAPIISENFAASRDIFDIMGVSSNVDVDTAARMWNMLLLEESDDFIHVLSLKGVFLYCSTSCKRMLEYEPEELVSTSLSSICEPNDLIPVLRELKEVASDADLISLVYRIKRKKSGYMWFEASGRIYNDKSKNRKYAILSGRPRPMYSLSREVVEACGGLTENEFWTKLSLDGMIIHVTSFCQSNFSIVPQDLEGTSLYQCVRSDRTTALTRALQQTREGITVKLQHNVRNSKGQYIDVVSTFYPSSHESDDCVPFVLCQSKVIPISDDSSSSSDGSSSAPSPLTNQIASETDNLFSMLSIENQTNWQYELHQLRIANRKLRDELHSLEGMNGRRRKRKSKHEQVCSMCLRKGSPEWRRSLKGSERLCNVCGFSN</sequence>
<feature type="compositionally biased region" description="Low complexity" evidence="5">
    <location>
        <begin position="587"/>
        <end position="599"/>
    </location>
</feature>
<dbReference type="PROSITE" id="PS50114">
    <property type="entry name" value="GATA_ZN_FINGER_2"/>
    <property type="match status" value="1"/>
</dbReference>
<dbReference type="SUPFAM" id="SSF55785">
    <property type="entry name" value="PYP-like sensor domain (PAS domain)"/>
    <property type="match status" value="3"/>
</dbReference>